<evidence type="ECO:0000313" key="2">
    <source>
        <dbReference type="EMBL" id="GAA2487760.1"/>
    </source>
</evidence>
<dbReference type="EMBL" id="BAAASR010000010">
    <property type="protein sequence ID" value="GAA2487760.1"/>
    <property type="molecule type" value="Genomic_DNA"/>
</dbReference>
<accession>A0ABP5YZI0</accession>
<feature type="compositionally biased region" description="Basic and acidic residues" evidence="1">
    <location>
        <begin position="44"/>
        <end position="62"/>
    </location>
</feature>
<name>A0ABP5YZI0_9ACTN</name>
<feature type="region of interest" description="Disordered" evidence="1">
    <location>
        <begin position="1"/>
        <end position="26"/>
    </location>
</feature>
<feature type="region of interest" description="Disordered" evidence="1">
    <location>
        <begin position="43"/>
        <end position="63"/>
    </location>
</feature>
<feature type="compositionally biased region" description="Basic and acidic residues" evidence="1">
    <location>
        <begin position="1"/>
        <end position="14"/>
    </location>
</feature>
<protein>
    <submittedName>
        <fullName evidence="2">Uncharacterized protein</fullName>
    </submittedName>
</protein>
<gene>
    <name evidence="2" type="ORF">GCM10010393_18890</name>
</gene>
<sequence>MRRRVGGDDGDVGRRPGIQGKSLDRAEGQVREVDLLALVAQRKGQREPRVDVEAAPGARDEDAFPGFEESGVCTAADSPFGCGCGCGCGCG</sequence>
<dbReference type="Proteomes" id="UP001499942">
    <property type="component" value="Unassembled WGS sequence"/>
</dbReference>
<comment type="caution">
    <text evidence="2">The sequence shown here is derived from an EMBL/GenBank/DDBJ whole genome shotgun (WGS) entry which is preliminary data.</text>
</comment>
<keyword evidence="3" id="KW-1185">Reference proteome</keyword>
<proteinExistence type="predicted"/>
<evidence type="ECO:0000256" key="1">
    <source>
        <dbReference type="SAM" id="MobiDB-lite"/>
    </source>
</evidence>
<reference evidence="3" key="1">
    <citation type="journal article" date="2019" name="Int. J. Syst. Evol. Microbiol.">
        <title>The Global Catalogue of Microorganisms (GCM) 10K type strain sequencing project: providing services to taxonomists for standard genome sequencing and annotation.</title>
        <authorList>
            <consortium name="The Broad Institute Genomics Platform"/>
            <consortium name="The Broad Institute Genome Sequencing Center for Infectious Disease"/>
            <person name="Wu L."/>
            <person name="Ma J."/>
        </authorList>
    </citation>
    <scope>NUCLEOTIDE SEQUENCE [LARGE SCALE GENOMIC DNA]</scope>
    <source>
        <strain evidence="3">JCM 5062</strain>
    </source>
</reference>
<evidence type="ECO:0000313" key="3">
    <source>
        <dbReference type="Proteomes" id="UP001499942"/>
    </source>
</evidence>
<organism evidence="2 3">
    <name type="scientific">Streptomyces gobitricini</name>
    <dbReference type="NCBI Taxonomy" id="68211"/>
    <lineage>
        <taxon>Bacteria</taxon>
        <taxon>Bacillati</taxon>
        <taxon>Actinomycetota</taxon>
        <taxon>Actinomycetes</taxon>
        <taxon>Kitasatosporales</taxon>
        <taxon>Streptomycetaceae</taxon>
        <taxon>Streptomyces</taxon>
    </lineage>
</organism>